<organism evidence="2 3">
    <name type="scientific">Pisolithus tinctorius Marx 270</name>
    <dbReference type="NCBI Taxonomy" id="870435"/>
    <lineage>
        <taxon>Eukaryota</taxon>
        <taxon>Fungi</taxon>
        <taxon>Dikarya</taxon>
        <taxon>Basidiomycota</taxon>
        <taxon>Agaricomycotina</taxon>
        <taxon>Agaricomycetes</taxon>
        <taxon>Agaricomycetidae</taxon>
        <taxon>Boletales</taxon>
        <taxon>Sclerodermatineae</taxon>
        <taxon>Pisolithaceae</taxon>
        <taxon>Pisolithus</taxon>
    </lineage>
</organism>
<dbReference type="InParanoid" id="A0A0C3NYR9"/>
<proteinExistence type="predicted"/>
<protein>
    <submittedName>
        <fullName evidence="2">Uncharacterized protein</fullName>
    </submittedName>
</protein>
<gene>
    <name evidence="2" type="ORF">M404DRAFT_24756</name>
</gene>
<feature type="non-terminal residue" evidence="2">
    <location>
        <position position="1"/>
    </location>
</feature>
<dbReference type="STRING" id="870435.A0A0C3NYR9"/>
<feature type="compositionally biased region" description="Basic and acidic residues" evidence="1">
    <location>
        <begin position="31"/>
        <end position="45"/>
    </location>
</feature>
<dbReference type="AlphaFoldDB" id="A0A0C3NYR9"/>
<dbReference type="EMBL" id="KN831964">
    <property type="protein sequence ID" value="KIO05965.1"/>
    <property type="molecule type" value="Genomic_DNA"/>
</dbReference>
<dbReference type="PANTHER" id="PTHR46579">
    <property type="entry name" value="F5/8 TYPE C DOMAIN-CONTAINING PROTEIN-RELATED"/>
    <property type="match status" value="1"/>
</dbReference>
<feature type="region of interest" description="Disordered" evidence="1">
    <location>
        <begin position="70"/>
        <end position="125"/>
    </location>
</feature>
<reference evidence="3" key="2">
    <citation type="submission" date="2015-01" db="EMBL/GenBank/DDBJ databases">
        <title>Evolutionary Origins and Diversification of the Mycorrhizal Mutualists.</title>
        <authorList>
            <consortium name="DOE Joint Genome Institute"/>
            <consortium name="Mycorrhizal Genomics Consortium"/>
            <person name="Kohler A."/>
            <person name="Kuo A."/>
            <person name="Nagy L.G."/>
            <person name="Floudas D."/>
            <person name="Copeland A."/>
            <person name="Barry K.W."/>
            <person name="Cichocki N."/>
            <person name="Veneault-Fourrey C."/>
            <person name="LaButti K."/>
            <person name="Lindquist E.A."/>
            <person name="Lipzen A."/>
            <person name="Lundell T."/>
            <person name="Morin E."/>
            <person name="Murat C."/>
            <person name="Riley R."/>
            <person name="Ohm R."/>
            <person name="Sun H."/>
            <person name="Tunlid A."/>
            <person name="Henrissat B."/>
            <person name="Grigoriev I.V."/>
            <person name="Hibbett D.S."/>
            <person name="Martin F."/>
        </authorList>
    </citation>
    <scope>NUCLEOTIDE SEQUENCE [LARGE SCALE GENOMIC DNA]</scope>
    <source>
        <strain evidence="3">Marx 270</strain>
    </source>
</reference>
<evidence type="ECO:0000256" key="1">
    <source>
        <dbReference type="SAM" id="MobiDB-lite"/>
    </source>
</evidence>
<dbReference type="Proteomes" id="UP000054217">
    <property type="component" value="Unassembled WGS sequence"/>
</dbReference>
<evidence type="ECO:0000313" key="2">
    <source>
        <dbReference type="EMBL" id="KIO05965.1"/>
    </source>
</evidence>
<feature type="region of interest" description="Disordered" evidence="1">
    <location>
        <begin position="1"/>
        <end position="45"/>
    </location>
</feature>
<evidence type="ECO:0000313" key="3">
    <source>
        <dbReference type="Proteomes" id="UP000054217"/>
    </source>
</evidence>
<dbReference type="HOGENOM" id="CLU_045634_1_0_1"/>
<dbReference type="PANTHER" id="PTHR46579:SF1">
    <property type="entry name" value="F5_8 TYPE C DOMAIN-CONTAINING PROTEIN"/>
    <property type="match status" value="1"/>
</dbReference>
<feature type="compositionally biased region" description="Basic and acidic residues" evidence="1">
    <location>
        <begin position="12"/>
        <end position="21"/>
    </location>
</feature>
<accession>A0A0C3NYR9</accession>
<reference evidence="2 3" key="1">
    <citation type="submission" date="2014-04" db="EMBL/GenBank/DDBJ databases">
        <authorList>
            <consortium name="DOE Joint Genome Institute"/>
            <person name="Kuo A."/>
            <person name="Kohler A."/>
            <person name="Costa M.D."/>
            <person name="Nagy L.G."/>
            <person name="Floudas D."/>
            <person name="Copeland A."/>
            <person name="Barry K.W."/>
            <person name="Cichocki N."/>
            <person name="Veneault-Fourrey C."/>
            <person name="LaButti K."/>
            <person name="Lindquist E.A."/>
            <person name="Lipzen A."/>
            <person name="Lundell T."/>
            <person name="Morin E."/>
            <person name="Murat C."/>
            <person name="Sun H."/>
            <person name="Tunlid A."/>
            <person name="Henrissat B."/>
            <person name="Grigoriev I.V."/>
            <person name="Hibbett D.S."/>
            <person name="Martin F."/>
            <person name="Nordberg H.P."/>
            <person name="Cantor M.N."/>
            <person name="Hua S.X."/>
        </authorList>
    </citation>
    <scope>NUCLEOTIDE SEQUENCE [LARGE SCALE GENOMIC DNA]</scope>
    <source>
        <strain evidence="2 3">Marx 270</strain>
    </source>
</reference>
<dbReference type="OrthoDB" id="3239894at2759"/>
<name>A0A0C3NYR9_PISTI</name>
<sequence length="475" mass="54259">PFRRISTIEQAETEKQQEASRKANNKASLAEAKKRGREAFETEKSRIAQENMVVAEAKKQEKLQQLVVKQAKKARQAEVKRAQKKRKAASQIVEDLPEGQIRGPPPPPGDAETPGVPEDRNEQLNLHPTDPANFLKLSLAIRILIKHTINDHDIAEADRLLREYNVELIKLYGSSVIKPNHHYSTHVGNCARNFGPLHDFWTFLFERLNKVLKSFKANNHANGELETTFFKEFHRACESSRVKLHESCRRLRMRNVEPSRGLAALCNDLDEVSADAGITCSLSPRCHENVFSSETYRLLARTLNARFPLSPVHCQHERPTTPRSIPLNPNGIFYDYVVINGKRFHASRAVGTHRSSLVHVMIPGQVPTHGYGEILEIFQLDQPLHGGKQHLWFARMRWFKPYHGNQRTIWDDFSALDVRLWELGEYQMQESCLPSLVELNWIGNLLALTVVSLGEDQRKVWATVDLAKVRSVITY</sequence>
<keyword evidence="3" id="KW-1185">Reference proteome</keyword>